<reference evidence="7 8" key="1">
    <citation type="submission" date="2018-05" db="EMBL/GenBank/DDBJ databases">
        <title>Genomic Encyclopedia of Archaeal and Bacterial Type Strains, Phase II (KMG-II): from individual species to whole genera.</title>
        <authorList>
            <person name="Goeker M."/>
        </authorList>
    </citation>
    <scope>NUCLEOTIDE SEQUENCE [LARGE SCALE GENOMIC DNA]</scope>
    <source>
        <strain evidence="7 8">DSM 22214</strain>
    </source>
</reference>
<name>A0A316EFQ3_9BACT</name>
<dbReference type="AlphaFoldDB" id="A0A316EFQ3"/>
<accession>A0A316EFQ3</accession>
<evidence type="ECO:0000256" key="1">
    <source>
        <dbReference type="ARBA" id="ARBA00022490"/>
    </source>
</evidence>
<proteinExistence type="inferred from homology"/>
<organism evidence="7 8">
    <name type="scientific">Arcicella aurantiaca</name>
    <dbReference type="NCBI Taxonomy" id="591202"/>
    <lineage>
        <taxon>Bacteria</taxon>
        <taxon>Pseudomonadati</taxon>
        <taxon>Bacteroidota</taxon>
        <taxon>Cytophagia</taxon>
        <taxon>Cytophagales</taxon>
        <taxon>Flectobacillaceae</taxon>
        <taxon>Arcicella</taxon>
    </lineage>
</organism>
<comment type="similarity">
    <text evidence="6">Belongs to the methyltransferase superfamily. METTL16/RlmF family.</text>
</comment>
<keyword evidence="3 6" id="KW-0489">Methyltransferase</keyword>
<dbReference type="Gene3D" id="3.40.50.150">
    <property type="entry name" value="Vaccinia Virus protein VP39"/>
    <property type="match status" value="1"/>
</dbReference>
<dbReference type="CDD" id="cd02440">
    <property type="entry name" value="AdoMet_MTases"/>
    <property type="match status" value="1"/>
</dbReference>
<dbReference type="EMBL" id="QGGO01000003">
    <property type="protein sequence ID" value="PWK28587.1"/>
    <property type="molecule type" value="Genomic_DNA"/>
</dbReference>
<evidence type="ECO:0000313" key="8">
    <source>
        <dbReference type="Proteomes" id="UP000245489"/>
    </source>
</evidence>
<sequence>MKNTPTEKTNLHPRNQHRFRYDFPQLIQSCPALANYVFVNQYNSETIDFSNPEAVKMLNKAILKHFYEIDYWDIPANYLCPPIPGRADYIHYIADLLAAYNKDIIPKGRSIKVLDIGVGANCVYPIIGTKTYGWQFVGSDIDEIAIKSAEKICSENSALSENIECRLQKNPSNIFRGIIQPDEVFDVTICNPPFHASQAEAMAGTQRKLKNLKLDNKPKPTLNFGGQNSELWCEGGEIAFIKKMVKESVSMANQCFWFTSLISKKENLPSIYFALKNAKVFDYQTFEMAQGQKVSRFVAWTFWNEEQQKTWREKLKNRLTI</sequence>
<comment type="subcellular location">
    <subcellularLocation>
        <location evidence="6">Cytoplasm</location>
    </subcellularLocation>
</comment>
<comment type="function">
    <text evidence="6">Specifically methylates the adenine in position 1618 of 23S rRNA.</text>
</comment>
<dbReference type="RefSeq" id="WP_211321143.1">
    <property type="nucleotide sequence ID" value="NZ_QGGO01000003.1"/>
</dbReference>
<dbReference type="GO" id="GO:0005737">
    <property type="term" value="C:cytoplasm"/>
    <property type="evidence" value="ECO:0007669"/>
    <property type="project" value="UniProtKB-SubCell"/>
</dbReference>
<evidence type="ECO:0000256" key="4">
    <source>
        <dbReference type="ARBA" id="ARBA00022679"/>
    </source>
</evidence>
<evidence type="ECO:0000256" key="3">
    <source>
        <dbReference type="ARBA" id="ARBA00022603"/>
    </source>
</evidence>
<evidence type="ECO:0000256" key="5">
    <source>
        <dbReference type="ARBA" id="ARBA00022691"/>
    </source>
</evidence>
<dbReference type="Pfam" id="PF05971">
    <property type="entry name" value="Methyltransf_10"/>
    <property type="match status" value="1"/>
</dbReference>
<evidence type="ECO:0000256" key="6">
    <source>
        <dbReference type="HAMAP-Rule" id="MF_01848"/>
    </source>
</evidence>
<dbReference type="FunFam" id="3.40.50.150:FF:000045">
    <property type="entry name" value="Ribosomal RNA large subunit methyltransferase F"/>
    <property type="match status" value="1"/>
</dbReference>
<keyword evidence="1 6" id="KW-0963">Cytoplasm</keyword>
<dbReference type="Proteomes" id="UP000245489">
    <property type="component" value="Unassembled WGS sequence"/>
</dbReference>
<comment type="catalytic activity">
    <reaction evidence="6">
        <text>adenosine(1618) in 23S rRNA + S-adenosyl-L-methionine = N(6)-methyladenosine(1618) in 23S rRNA + S-adenosyl-L-homocysteine + H(+)</text>
        <dbReference type="Rhea" id="RHEA:16497"/>
        <dbReference type="Rhea" id="RHEA-COMP:10229"/>
        <dbReference type="Rhea" id="RHEA-COMP:10231"/>
        <dbReference type="ChEBI" id="CHEBI:15378"/>
        <dbReference type="ChEBI" id="CHEBI:57856"/>
        <dbReference type="ChEBI" id="CHEBI:59789"/>
        <dbReference type="ChEBI" id="CHEBI:74411"/>
        <dbReference type="ChEBI" id="CHEBI:74449"/>
        <dbReference type="EC" id="2.1.1.181"/>
    </reaction>
</comment>
<protein>
    <recommendedName>
        <fullName evidence="6">Ribosomal RNA large subunit methyltransferase F</fullName>
        <ecNumber evidence="6">2.1.1.181</ecNumber>
    </recommendedName>
    <alternativeName>
        <fullName evidence="6">23S rRNA mA1618 methyltransferase</fullName>
    </alternativeName>
    <alternativeName>
        <fullName evidence="6">rRNA adenine N-6-methyltransferase</fullName>
    </alternativeName>
</protein>
<keyword evidence="2 6" id="KW-0698">rRNA processing</keyword>
<dbReference type="InterPro" id="IPR010286">
    <property type="entry name" value="METTL16/RlmF"/>
</dbReference>
<keyword evidence="5 6" id="KW-0949">S-adenosyl-L-methionine</keyword>
<evidence type="ECO:0000313" key="7">
    <source>
        <dbReference type="EMBL" id="PWK28587.1"/>
    </source>
</evidence>
<dbReference type="NCBIfam" id="NF008725">
    <property type="entry name" value="PRK11727.1"/>
    <property type="match status" value="1"/>
</dbReference>
<dbReference type="EC" id="2.1.1.181" evidence="6"/>
<dbReference type="GO" id="GO:0070475">
    <property type="term" value="P:rRNA base methylation"/>
    <property type="evidence" value="ECO:0007669"/>
    <property type="project" value="TreeGrafter"/>
</dbReference>
<comment type="caution">
    <text evidence="7">The sequence shown here is derived from an EMBL/GenBank/DDBJ whole genome shotgun (WGS) entry which is preliminary data.</text>
</comment>
<dbReference type="PIRSF" id="PIRSF029038">
    <property type="entry name" value="Mtase_YbiN_prd"/>
    <property type="match status" value="1"/>
</dbReference>
<keyword evidence="4 6" id="KW-0808">Transferase</keyword>
<dbReference type="PANTHER" id="PTHR13393">
    <property type="entry name" value="SAM-DEPENDENT METHYLTRANSFERASE"/>
    <property type="match status" value="1"/>
</dbReference>
<keyword evidence="8" id="KW-1185">Reference proteome</keyword>
<dbReference type="GO" id="GO:0052907">
    <property type="term" value="F:23S rRNA (adenine(1618)-N(6))-methyltransferase activity"/>
    <property type="evidence" value="ECO:0007669"/>
    <property type="project" value="UniProtKB-EC"/>
</dbReference>
<dbReference type="InterPro" id="IPR029063">
    <property type="entry name" value="SAM-dependent_MTases_sf"/>
</dbReference>
<dbReference type="HAMAP" id="MF_01848">
    <property type="entry name" value="23SrRNA_methyltr_F"/>
    <property type="match status" value="1"/>
</dbReference>
<dbReference type="PANTHER" id="PTHR13393:SF0">
    <property type="entry name" value="RNA N6-ADENOSINE-METHYLTRANSFERASE METTL16"/>
    <property type="match status" value="1"/>
</dbReference>
<dbReference type="SUPFAM" id="SSF53335">
    <property type="entry name" value="S-adenosyl-L-methionine-dependent methyltransferases"/>
    <property type="match status" value="1"/>
</dbReference>
<dbReference type="InterPro" id="IPR016909">
    <property type="entry name" value="rRNA_lsu_MeTfrase_F"/>
</dbReference>
<gene>
    <name evidence="6" type="primary">rlmF</name>
    <name evidence="7" type="ORF">LV89_00791</name>
</gene>
<evidence type="ECO:0000256" key="2">
    <source>
        <dbReference type="ARBA" id="ARBA00022552"/>
    </source>
</evidence>